<evidence type="ECO:0000256" key="5">
    <source>
        <dbReference type="ARBA" id="ARBA00022679"/>
    </source>
</evidence>
<dbReference type="PANTHER" id="PTHR45647">
    <property type="entry name" value="OS02G0152300 PROTEIN"/>
    <property type="match status" value="1"/>
</dbReference>
<dbReference type="InterPro" id="IPR008271">
    <property type="entry name" value="Ser/Thr_kinase_AS"/>
</dbReference>
<dbReference type="Gene3D" id="3.30.200.20">
    <property type="entry name" value="Phosphorylase Kinase, domain 1"/>
    <property type="match status" value="1"/>
</dbReference>
<feature type="region of interest" description="Disordered" evidence="14">
    <location>
        <begin position="170"/>
        <end position="199"/>
    </location>
</feature>
<dbReference type="CDD" id="cd01989">
    <property type="entry name" value="USP_STK_Ubox_N"/>
    <property type="match status" value="1"/>
</dbReference>
<sequence>MRSVAVAVKGTGTGGGGGKGSQRAFKWAVENLMSQADRLILVHVMPKITSIPAPSGELIPIAELDANMVALYVQDVKIWFEQIFIPFKKLCNDKTMETVVLEDDNPATALTRYITKSGIQILVLGSCSSNFIVRKLRGAELPTTVLRYSPDTCDIYIVARNKILSKLANSSPSCGTSSTQNDDRGSYHGINGQPSEFKSFSTEPKVDKIYGISSLSEFSYLVSQTSSCTDYYTNTSIRLESYEQNTRDNFGTNTIDTPSISGQSVIEQEMGHLQLELHNTVAMYKQVCEELVHAQNKVSLLSSECYEEAGRVNAAQEREETLRKIATKEKAKHLKALKELEEAKNLLANESYERKLAELNALKESTEKKKIVDAVFLNDKRYRKYTRDEIEVATNFFSEDNVIGGGGYGKVYKCSLDHTPVAVKVLRQDAMHKKLEFLKEVEILSQLRHPHMVLLLGACPEGACLVYEYMENGSLEDYIFDQNGKPSLPWFIRFRIVFEIACGLSFLHNSTPEPIVHRDLKPGNILLDRHFVSKIGDVGLAELLSDVVPDNVTEYTETMIAGTFHYMDPEYQRTGTIRPKSDLYALGVITLQLLTARRPNGLLLAVENAIRNGSFPDVLDKSVADWPLGETIELAQIALRCSKLRCKDRPDLDTEVLPVLKRLQSVANASAELEQYNPPGHYYCPILQEIMDDPYIAADGFTYEHRAIKAWLRKHTVSPVTKVRLQNSMLTPNHTMRSSIQEWKSSTTLSSTKN</sequence>
<dbReference type="PROSITE" id="PS51698">
    <property type="entry name" value="U_BOX"/>
    <property type="match status" value="1"/>
</dbReference>
<evidence type="ECO:0000256" key="14">
    <source>
        <dbReference type="SAM" id="MobiDB-lite"/>
    </source>
</evidence>
<organism evidence="17 18">
    <name type="scientific">Quillaja saponaria</name>
    <name type="common">Soap bark tree</name>
    <dbReference type="NCBI Taxonomy" id="32244"/>
    <lineage>
        <taxon>Eukaryota</taxon>
        <taxon>Viridiplantae</taxon>
        <taxon>Streptophyta</taxon>
        <taxon>Embryophyta</taxon>
        <taxon>Tracheophyta</taxon>
        <taxon>Spermatophyta</taxon>
        <taxon>Magnoliopsida</taxon>
        <taxon>eudicotyledons</taxon>
        <taxon>Gunneridae</taxon>
        <taxon>Pentapetalae</taxon>
        <taxon>rosids</taxon>
        <taxon>fabids</taxon>
        <taxon>Fabales</taxon>
        <taxon>Quillajaceae</taxon>
        <taxon>Quillaja</taxon>
    </lineage>
</organism>
<keyword evidence="5" id="KW-0808">Transferase</keyword>
<dbReference type="InterPro" id="IPR001245">
    <property type="entry name" value="Ser-Thr/Tyr_kinase_cat_dom"/>
</dbReference>
<dbReference type="Gene3D" id="1.10.510.10">
    <property type="entry name" value="Transferase(Phosphotransferase) domain 1"/>
    <property type="match status" value="1"/>
</dbReference>
<dbReference type="FunFam" id="3.30.200.20:FF:000162">
    <property type="entry name" value="Adenine nucleotide alpha hydrolase-like domain kinase"/>
    <property type="match status" value="1"/>
</dbReference>
<evidence type="ECO:0000256" key="6">
    <source>
        <dbReference type="ARBA" id="ARBA00022741"/>
    </source>
</evidence>
<evidence type="ECO:0000256" key="7">
    <source>
        <dbReference type="ARBA" id="ARBA00022777"/>
    </source>
</evidence>
<dbReference type="PROSITE" id="PS00108">
    <property type="entry name" value="PROTEIN_KINASE_ST"/>
    <property type="match status" value="1"/>
</dbReference>
<keyword evidence="4" id="KW-0723">Serine/threonine-protein kinase</keyword>
<evidence type="ECO:0000256" key="1">
    <source>
        <dbReference type="ARBA" id="ARBA00000900"/>
    </source>
</evidence>
<dbReference type="KEGG" id="qsa:O6P43_022433"/>
<keyword evidence="7 17" id="KW-0418">Kinase</keyword>
<evidence type="ECO:0000256" key="4">
    <source>
        <dbReference type="ARBA" id="ARBA00022527"/>
    </source>
</evidence>
<accession>A0AAD7PI27</accession>
<keyword evidence="9 12" id="KW-0067">ATP-binding</keyword>
<feature type="region of interest" description="Disordered" evidence="14">
    <location>
        <begin position="1"/>
        <end position="21"/>
    </location>
</feature>
<comment type="function">
    <text evidence="2">Functions as an E3 ubiquitin ligase.</text>
</comment>
<dbReference type="InterPro" id="IPR017441">
    <property type="entry name" value="Protein_kinase_ATP_BS"/>
</dbReference>
<dbReference type="SMART" id="SM00220">
    <property type="entry name" value="S_TKc"/>
    <property type="match status" value="1"/>
</dbReference>
<evidence type="ECO:0000256" key="11">
    <source>
        <dbReference type="ARBA" id="ARBA00048679"/>
    </source>
</evidence>
<keyword evidence="6 12" id="KW-0547">Nucleotide-binding</keyword>
<proteinExistence type="predicted"/>
<dbReference type="InterPro" id="IPR051348">
    <property type="entry name" value="U-box_ubiquitin_ligases"/>
</dbReference>
<feature type="binding site" evidence="12">
    <location>
        <position position="424"/>
    </location>
    <ligand>
        <name>ATP</name>
        <dbReference type="ChEBI" id="CHEBI:30616"/>
    </ligand>
</feature>
<evidence type="ECO:0000313" key="18">
    <source>
        <dbReference type="Proteomes" id="UP001163823"/>
    </source>
</evidence>
<dbReference type="CDD" id="cd16655">
    <property type="entry name" value="RING-Ubox_WDSUB1-like"/>
    <property type="match status" value="1"/>
</dbReference>
<evidence type="ECO:0000256" key="9">
    <source>
        <dbReference type="ARBA" id="ARBA00022840"/>
    </source>
</evidence>
<dbReference type="Pfam" id="PF07714">
    <property type="entry name" value="PK_Tyr_Ser-Thr"/>
    <property type="match status" value="1"/>
</dbReference>
<dbReference type="SUPFAM" id="SSF56112">
    <property type="entry name" value="Protein kinase-like (PK-like)"/>
    <property type="match status" value="1"/>
</dbReference>
<evidence type="ECO:0000256" key="2">
    <source>
        <dbReference type="ARBA" id="ARBA00003861"/>
    </source>
</evidence>
<comment type="pathway">
    <text evidence="3">Protein modification; protein ubiquitination.</text>
</comment>
<keyword evidence="13" id="KW-0175">Coiled coil</keyword>
<evidence type="ECO:0000256" key="3">
    <source>
        <dbReference type="ARBA" id="ARBA00004906"/>
    </source>
</evidence>
<dbReference type="GO" id="GO:0061630">
    <property type="term" value="F:ubiquitin protein ligase activity"/>
    <property type="evidence" value="ECO:0007669"/>
    <property type="project" value="UniProtKB-EC"/>
</dbReference>
<name>A0AAD7PI27_QUISA</name>
<feature type="compositionally biased region" description="Gly residues" evidence="14">
    <location>
        <begin position="11"/>
        <end position="20"/>
    </location>
</feature>
<dbReference type="GO" id="GO:0005524">
    <property type="term" value="F:ATP binding"/>
    <property type="evidence" value="ECO:0007669"/>
    <property type="project" value="UniProtKB-UniRule"/>
</dbReference>
<evidence type="ECO:0000256" key="8">
    <source>
        <dbReference type="ARBA" id="ARBA00022786"/>
    </source>
</evidence>
<evidence type="ECO:0000256" key="12">
    <source>
        <dbReference type="PROSITE-ProRule" id="PRU10141"/>
    </source>
</evidence>
<dbReference type="InterPro" id="IPR013083">
    <property type="entry name" value="Znf_RING/FYVE/PHD"/>
</dbReference>
<dbReference type="InterPro" id="IPR014729">
    <property type="entry name" value="Rossmann-like_a/b/a_fold"/>
</dbReference>
<comment type="catalytic activity">
    <reaction evidence="1">
        <text>S-ubiquitinyl-[E2 ubiquitin-conjugating enzyme]-L-cysteine + [acceptor protein]-L-lysine = [E2 ubiquitin-conjugating enzyme]-L-cysteine + N(6)-ubiquitinyl-[acceptor protein]-L-lysine.</text>
        <dbReference type="EC" id="2.3.2.27"/>
    </reaction>
</comment>
<feature type="coiled-coil region" evidence="13">
    <location>
        <begin position="323"/>
        <end position="369"/>
    </location>
</feature>
<evidence type="ECO:0000256" key="13">
    <source>
        <dbReference type="SAM" id="Coils"/>
    </source>
</evidence>
<dbReference type="InterPro" id="IPR000719">
    <property type="entry name" value="Prot_kinase_dom"/>
</dbReference>
<feature type="domain" description="U-box" evidence="16">
    <location>
        <begin position="677"/>
        <end position="750"/>
    </location>
</feature>
<dbReference type="Gene3D" id="3.40.50.620">
    <property type="entry name" value="HUPs"/>
    <property type="match status" value="1"/>
</dbReference>
<dbReference type="SUPFAM" id="SSF52402">
    <property type="entry name" value="Adenine nucleotide alpha hydrolases-like"/>
    <property type="match status" value="1"/>
</dbReference>
<dbReference type="PROSITE" id="PS00107">
    <property type="entry name" value="PROTEIN_KINASE_ATP"/>
    <property type="match status" value="1"/>
</dbReference>
<gene>
    <name evidence="17" type="ORF">O6P43_022433</name>
</gene>
<comment type="caution">
    <text evidence="17">The sequence shown here is derived from an EMBL/GenBank/DDBJ whole genome shotgun (WGS) entry which is preliminary data.</text>
</comment>
<evidence type="ECO:0000259" key="15">
    <source>
        <dbReference type="PROSITE" id="PS50011"/>
    </source>
</evidence>
<feature type="compositionally biased region" description="Polar residues" evidence="14">
    <location>
        <begin position="170"/>
        <end position="180"/>
    </location>
</feature>
<reference evidence="17" key="1">
    <citation type="journal article" date="2023" name="Science">
        <title>Elucidation of the pathway for biosynthesis of saponin adjuvants from the soapbark tree.</title>
        <authorList>
            <person name="Reed J."/>
            <person name="Orme A."/>
            <person name="El-Demerdash A."/>
            <person name="Owen C."/>
            <person name="Martin L.B.B."/>
            <person name="Misra R.C."/>
            <person name="Kikuchi S."/>
            <person name="Rejzek M."/>
            <person name="Martin A.C."/>
            <person name="Harkess A."/>
            <person name="Leebens-Mack J."/>
            <person name="Louveau T."/>
            <person name="Stephenson M.J."/>
            <person name="Osbourn A."/>
        </authorList>
    </citation>
    <scope>NUCLEOTIDE SEQUENCE</scope>
    <source>
        <strain evidence="17">S10</strain>
    </source>
</reference>
<dbReference type="Proteomes" id="UP001163823">
    <property type="component" value="Chromosome 9"/>
</dbReference>
<comment type="catalytic activity">
    <reaction evidence="11">
        <text>L-seryl-[protein] + ATP = O-phospho-L-seryl-[protein] + ADP + H(+)</text>
        <dbReference type="Rhea" id="RHEA:17989"/>
        <dbReference type="Rhea" id="RHEA-COMP:9863"/>
        <dbReference type="Rhea" id="RHEA-COMP:11604"/>
        <dbReference type="ChEBI" id="CHEBI:15378"/>
        <dbReference type="ChEBI" id="CHEBI:29999"/>
        <dbReference type="ChEBI" id="CHEBI:30616"/>
        <dbReference type="ChEBI" id="CHEBI:83421"/>
        <dbReference type="ChEBI" id="CHEBI:456216"/>
        <dbReference type="EC" id="2.7.11.1"/>
    </reaction>
</comment>
<dbReference type="SMART" id="SM00504">
    <property type="entry name" value="Ubox"/>
    <property type="match status" value="1"/>
</dbReference>
<evidence type="ECO:0000313" key="17">
    <source>
        <dbReference type="EMBL" id="KAJ7955917.1"/>
    </source>
</evidence>
<dbReference type="Pfam" id="PF04564">
    <property type="entry name" value="U-box"/>
    <property type="match status" value="1"/>
</dbReference>
<comment type="catalytic activity">
    <reaction evidence="10">
        <text>L-threonyl-[protein] + ATP = O-phospho-L-threonyl-[protein] + ADP + H(+)</text>
        <dbReference type="Rhea" id="RHEA:46608"/>
        <dbReference type="Rhea" id="RHEA-COMP:11060"/>
        <dbReference type="Rhea" id="RHEA-COMP:11605"/>
        <dbReference type="ChEBI" id="CHEBI:15378"/>
        <dbReference type="ChEBI" id="CHEBI:30013"/>
        <dbReference type="ChEBI" id="CHEBI:30616"/>
        <dbReference type="ChEBI" id="CHEBI:61977"/>
        <dbReference type="ChEBI" id="CHEBI:456216"/>
        <dbReference type="EC" id="2.7.11.1"/>
    </reaction>
</comment>
<dbReference type="PROSITE" id="PS50011">
    <property type="entry name" value="PROTEIN_KINASE_DOM"/>
    <property type="match status" value="1"/>
</dbReference>
<dbReference type="Gene3D" id="3.30.40.10">
    <property type="entry name" value="Zinc/RING finger domain, C3HC4 (zinc finger)"/>
    <property type="match status" value="1"/>
</dbReference>
<dbReference type="InterPro" id="IPR011009">
    <property type="entry name" value="Kinase-like_dom_sf"/>
</dbReference>
<dbReference type="GO" id="GO:0004674">
    <property type="term" value="F:protein serine/threonine kinase activity"/>
    <property type="evidence" value="ECO:0007669"/>
    <property type="project" value="UniProtKB-KW"/>
</dbReference>
<dbReference type="AlphaFoldDB" id="A0AAD7PI27"/>
<dbReference type="SUPFAM" id="SSF57850">
    <property type="entry name" value="RING/U-box"/>
    <property type="match status" value="1"/>
</dbReference>
<dbReference type="PANTHER" id="PTHR45647:SF65">
    <property type="entry name" value="U-BOX DOMAIN-CONTAINING PROTEIN KINASE FAMILY PROTEIN"/>
    <property type="match status" value="1"/>
</dbReference>
<dbReference type="InterPro" id="IPR003613">
    <property type="entry name" value="Ubox_domain"/>
</dbReference>
<keyword evidence="8" id="KW-0833">Ubl conjugation pathway</keyword>
<evidence type="ECO:0000259" key="16">
    <source>
        <dbReference type="PROSITE" id="PS51698"/>
    </source>
</evidence>
<protein>
    <submittedName>
        <fullName evidence="17">Protein kinase domain</fullName>
    </submittedName>
</protein>
<dbReference type="EMBL" id="JARAOO010000009">
    <property type="protein sequence ID" value="KAJ7955917.1"/>
    <property type="molecule type" value="Genomic_DNA"/>
</dbReference>
<evidence type="ECO:0000256" key="10">
    <source>
        <dbReference type="ARBA" id="ARBA00047899"/>
    </source>
</evidence>
<keyword evidence="18" id="KW-1185">Reference proteome</keyword>
<dbReference type="FunFam" id="1.10.510.10:FF:001023">
    <property type="entry name" value="Os07g0541700 protein"/>
    <property type="match status" value="1"/>
</dbReference>
<dbReference type="GO" id="GO:0016567">
    <property type="term" value="P:protein ubiquitination"/>
    <property type="evidence" value="ECO:0007669"/>
    <property type="project" value="InterPro"/>
</dbReference>
<feature type="domain" description="Protein kinase" evidence="15">
    <location>
        <begin position="397"/>
        <end position="660"/>
    </location>
</feature>